<evidence type="ECO:0008006" key="4">
    <source>
        <dbReference type="Google" id="ProtNLM"/>
    </source>
</evidence>
<evidence type="ECO:0000256" key="1">
    <source>
        <dbReference type="ARBA" id="ARBA00009981"/>
    </source>
</evidence>
<dbReference type="Proteomes" id="UP000179023">
    <property type="component" value="Unassembled WGS sequence"/>
</dbReference>
<sequence length="83" mass="9567">MKIVTTTNARKNIGAIIDRVKYRGEVFGIGRRNSIDAIVLKFPEMYNSSLNEITNINAYSKSFDFLKDEPDIYSLSDLRKRYA</sequence>
<name>A0A1G2KFX9_9BACT</name>
<dbReference type="EMBL" id="MHQI01000067">
    <property type="protein sequence ID" value="OGZ98366.1"/>
    <property type="molecule type" value="Genomic_DNA"/>
</dbReference>
<organism evidence="2 3">
    <name type="scientific">Candidatus Sungbacteria bacterium RIFCSPHIGHO2_02_FULL_47_11</name>
    <dbReference type="NCBI Taxonomy" id="1802270"/>
    <lineage>
        <taxon>Bacteria</taxon>
        <taxon>Candidatus Sungiibacteriota</taxon>
    </lineage>
</organism>
<accession>A0A1G2KFX9</accession>
<dbReference type="SUPFAM" id="SSF143120">
    <property type="entry name" value="YefM-like"/>
    <property type="match status" value="1"/>
</dbReference>
<gene>
    <name evidence="2" type="ORF">A3C07_02975</name>
</gene>
<protein>
    <recommendedName>
        <fullName evidence="4">Antitoxin</fullName>
    </recommendedName>
</protein>
<evidence type="ECO:0000313" key="2">
    <source>
        <dbReference type="EMBL" id="OGZ98366.1"/>
    </source>
</evidence>
<dbReference type="InterPro" id="IPR036165">
    <property type="entry name" value="YefM-like_sf"/>
</dbReference>
<reference evidence="2 3" key="1">
    <citation type="journal article" date="2016" name="Nat. Commun.">
        <title>Thousands of microbial genomes shed light on interconnected biogeochemical processes in an aquifer system.</title>
        <authorList>
            <person name="Anantharaman K."/>
            <person name="Brown C.T."/>
            <person name="Hug L.A."/>
            <person name="Sharon I."/>
            <person name="Castelle C.J."/>
            <person name="Probst A.J."/>
            <person name="Thomas B.C."/>
            <person name="Singh A."/>
            <person name="Wilkins M.J."/>
            <person name="Karaoz U."/>
            <person name="Brodie E.L."/>
            <person name="Williams K.H."/>
            <person name="Hubbard S.S."/>
            <person name="Banfield J.F."/>
        </authorList>
    </citation>
    <scope>NUCLEOTIDE SEQUENCE [LARGE SCALE GENOMIC DNA]</scope>
</reference>
<evidence type="ECO:0000313" key="3">
    <source>
        <dbReference type="Proteomes" id="UP000179023"/>
    </source>
</evidence>
<comment type="similarity">
    <text evidence="1">Belongs to the phD/YefM antitoxin family.</text>
</comment>
<dbReference type="AlphaFoldDB" id="A0A1G2KFX9"/>
<comment type="caution">
    <text evidence="2">The sequence shown here is derived from an EMBL/GenBank/DDBJ whole genome shotgun (WGS) entry which is preliminary data.</text>
</comment>
<proteinExistence type="inferred from homology"/>
<dbReference type="STRING" id="1802270.A3C07_02975"/>
<dbReference type="Gene3D" id="3.40.1620.10">
    <property type="entry name" value="YefM-like domain"/>
    <property type="match status" value="1"/>
</dbReference>